<dbReference type="Proteomes" id="UP000059680">
    <property type="component" value="Chromosome 1"/>
</dbReference>
<accession>A0A0P0VC88</accession>
<proteinExistence type="predicted"/>
<reference evidence="1 2" key="3">
    <citation type="journal article" date="2013" name="Rice">
        <title>Improvement of the Oryza sativa Nipponbare reference genome using next generation sequence and optical map data.</title>
        <authorList>
            <person name="Kawahara Y."/>
            <person name="de la Bastide M."/>
            <person name="Hamilton J.P."/>
            <person name="Kanamori H."/>
            <person name="McCombie W.R."/>
            <person name="Ouyang S."/>
            <person name="Schwartz D.C."/>
            <person name="Tanaka T."/>
            <person name="Wu J."/>
            <person name="Zhou S."/>
            <person name="Childs K.L."/>
            <person name="Davidson R.M."/>
            <person name="Lin H."/>
            <person name="Quesada-Ocampo L."/>
            <person name="Vaillancourt B."/>
            <person name="Sakai H."/>
            <person name="Lee S.S."/>
            <person name="Kim J."/>
            <person name="Numa H."/>
            <person name="Itoh T."/>
            <person name="Buell C.R."/>
            <person name="Matsumoto T."/>
        </authorList>
    </citation>
    <scope>NUCLEOTIDE SEQUENCE [LARGE SCALE GENOMIC DNA]</scope>
    <source>
        <strain evidence="2">cv. Nipponbare</strain>
    </source>
</reference>
<dbReference type="AlphaFoldDB" id="A0A0P0VC88"/>
<dbReference type="Gramene" id="Os01t0920400-02">
    <property type="protein sequence ID" value="Os01t0920400-02"/>
    <property type="gene ID" value="Os01g0920400"/>
</dbReference>
<dbReference type="EMBL" id="AP014957">
    <property type="protein sequence ID" value="BAS75930.1"/>
    <property type="molecule type" value="Genomic_DNA"/>
</dbReference>
<keyword evidence="2" id="KW-1185">Reference proteome</keyword>
<dbReference type="ExpressionAtlas" id="A0A0P0VC88">
    <property type="expression patterns" value="baseline and differential"/>
</dbReference>
<feature type="non-terminal residue" evidence="1">
    <location>
        <position position="1"/>
    </location>
</feature>
<gene>
    <name evidence="1" type="ordered locus">Os01g0920400</name>
    <name evidence="1" type="ORF">OSNPB_010920400</name>
</gene>
<name>A0A0P0VC88_ORYSJ</name>
<organism evidence="1 2">
    <name type="scientific">Oryza sativa subsp. japonica</name>
    <name type="common">Rice</name>
    <dbReference type="NCBI Taxonomy" id="39947"/>
    <lineage>
        <taxon>Eukaryota</taxon>
        <taxon>Viridiplantae</taxon>
        <taxon>Streptophyta</taxon>
        <taxon>Embryophyta</taxon>
        <taxon>Tracheophyta</taxon>
        <taxon>Spermatophyta</taxon>
        <taxon>Magnoliopsida</taxon>
        <taxon>Liliopsida</taxon>
        <taxon>Poales</taxon>
        <taxon>Poaceae</taxon>
        <taxon>BOP clade</taxon>
        <taxon>Oryzoideae</taxon>
        <taxon>Oryzeae</taxon>
        <taxon>Oryzinae</taxon>
        <taxon>Oryza</taxon>
        <taxon>Oryza sativa</taxon>
    </lineage>
</organism>
<evidence type="ECO:0000313" key="1">
    <source>
        <dbReference type="EMBL" id="BAS75930.1"/>
    </source>
</evidence>
<evidence type="ECO:0000313" key="2">
    <source>
        <dbReference type="Proteomes" id="UP000059680"/>
    </source>
</evidence>
<reference evidence="2" key="1">
    <citation type="journal article" date="2005" name="Nature">
        <title>The map-based sequence of the rice genome.</title>
        <authorList>
            <consortium name="International rice genome sequencing project (IRGSP)"/>
            <person name="Matsumoto T."/>
            <person name="Wu J."/>
            <person name="Kanamori H."/>
            <person name="Katayose Y."/>
            <person name="Fujisawa M."/>
            <person name="Namiki N."/>
            <person name="Mizuno H."/>
            <person name="Yamamoto K."/>
            <person name="Antonio B.A."/>
            <person name="Baba T."/>
            <person name="Sakata K."/>
            <person name="Nagamura Y."/>
            <person name="Aoki H."/>
            <person name="Arikawa K."/>
            <person name="Arita K."/>
            <person name="Bito T."/>
            <person name="Chiden Y."/>
            <person name="Fujitsuka N."/>
            <person name="Fukunaka R."/>
            <person name="Hamada M."/>
            <person name="Harada C."/>
            <person name="Hayashi A."/>
            <person name="Hijishita S."/>
            <person name="Honda M."/>
            <person name="Hosokawa S."/>
            <person name="Ichikawa Y."/>
            <person name="Idonuma A."/>
            <person name="Iijima M."/>
            <person name="Ikeda M."/>
            <person name="Ikeno M."/>
            <person name="Ito K."/>
            <person name="Ito S."/>
            <person name="Ito T."/>
            <person name="Ito Y."/>
            <person name="Ito Y."/>
            <person name="Iwabuchi A."/>
            <person name="Kamiya K."/>
            <person name="Karasawa W."/>
            <person name="Kurita K."/>
            <person name="Katagiri S."/>
            <person name="Kikuta A."/>
            <person name="Kobayashi H."/>
            <person name="Kobayashi N."/>
            <person name="Machita K."/>
            <person name="Maehara T."/>
            <person name="Masukawa M."/>
            <person name="Mizubayashi T."/>
            <person name="Mukai Y."/>
            <person name="Nagasaki H."/>
            <person name="Nagata Y."/>
            <person name="Naito S."/>
            <person name="Nakashima M."/>
            <person name="Nakama Y."/>
            <person name="Nakamichi Y."/>
            <person name="Nakamura M."/>
            <person name="Meguro A."/>
            <person name="Negishi M."/>
            <person name="Ohta I."/>
            <person name="Ohta T."/>
            <person name="Okamoto M."/>
            <person name="Ono N."/>
            <person name="Saji S."/>
            <person name="Sakaguchi M."/>
            <person name="Sakai K."/>
            <person name="Shibata M."/>
            <person name="Shimokawa T."/>
            <person name="Song J."/>
            <person name="Takazaki Y."/>
            <person name="Terasawa K."/>
            <person name="Tsugane M."/>
            <person name="Tsuji K."/>
            <person name="Ueda S."/>
            <person name="Waki K."/>
            <person name="Yamagata H."/>
            <person name="Yamamoto M."/>
            <person name="Yamamoto S."/>
            <person name="Yamane H."/>
            <person name="Yoshiki S."/>
            <person name="Yoshihara R."/>
            <person name="Yukawa K."/>
            <person name="Zhong H."/>
            <person name="Yano M."/>
            <person name="Yuan Q."/>
            <person name="Ouyang S."/>
            <person name="Liu J."/>
            <person name="Jones K.M."/>
            <person name="Gansberger K."/>
            <person name="Moffat K."/>
            <person name="Hill J."/>
            <person name="Bera J."/>
            <person name="Fadrosh D."/>
            <person name="Jin S."/>
            <person name="Johri S."/>
            <person name="Kim M."/>
            <person name="Overton L."/>
            <person name="Reardon M."/>
            <person name="Tsitrin T."/>
            <person name="Vuong H."/>
            <person name="Weaver B."/>
            <person name="Ciecko A."/>
            <person name="Tallon L."/>
            <person name="Jackson J."/>
            <person name="Pai G."/>
            <person name="Aken S.V."/>
            <person name="Utterback T."/>
            <person name="Reidmuller S."/>
            <person name="Feldblyum T."/>
            <person name="Hsiao J."/>
            <person name="Zismann V."/>
            <person name="Iobst S."/>
            <person name="de Vazeille A.R."/>
            <person name="Buell C.R."/>
            <person name="Ying K."/>
            <person name="Li Y."/>
            <person name="Lu T."/>
            <person name="Huang Y."/>
            <person name="Zhao Q."/>
            <person name="Feng Q."/>
            <person name="Zhang L."/>
            <person name="Zhu J."/>
            <person name="Weng Q."/>
            <person name="Mu J."/>
            <person name="Lu Y."/>
            <person name="Fan D."/>
            <person name="Liu Y."/>
            <person name="Guan J."/>
            <person name="Zhang Y."/>
            <person name="Yu S."/>
            <person name="Liu X."/>
            <person name="Zhang Y."/>
            <person name="Hong G."/>
            <person name="Han B."/>
            <person name="Choisne N."/>
            <person name="Demange N."/>
            <person name="Orjeda G."/>
            <person name="Samain S."/>
            <person name="Cattolico L."/>
            <person name="Pelletier E."/>
            <person name="Couloux A."/>
            <person name="Segurens B."/>
            <person name="Wincker P."/>
            <person name="D'Hont A."/>
            <person name="Scarpelli C."/>
            <person name="Weissenbach J."/>
            <person name="Salanoubat M."/>
            <person name="Quetier F."/>
            <person name="Yu Y."/>
            <person name="Kim H.R."/>
            <person name="Rambo T."/>
            <person name="Currie J."/>
            <person name="Collura K."/>
            <person name="Luo M."/>
            <person name="Yang T."/>
            <person name="Ammiraju J.S.S."/>
            <person name="Engler F."/>
            <person name="Soderlund C."/>
            <person name="Wing R.A."/>
            <person name="Palmer L.E."/>
            <person name="de la Bastide M."/>
            <person name="Spiegel L."/>
            <person name="Nascimento L."/>
            <person name="Zutavern T."/>
            <person name="O'Shaughnessy A."/>
            <person name="Dike S."/>
            <person name="Dedhia N."/>
            <person name="Preston R."/>
            <person name="Balija V."/>
            <person name="McCombie W.R."/>
            <person name="Chow T."/>
            <person name="Chen H."/>
            <person name="Chung M."/>
            <person name="Chen C."/>
            <person name="Shaw J."/>
            <person name="Wu H."/>
            <person name="Hsiao K."/>
            <person name="Chao Y."/>
            <person name="Chu M."/>
            <person name="Cheng C."/>
            <person name="Hour A."/>
            <person name="Lee P."/>
            <person name="Lin S."/>
            <person name="Lin Y."/>
            <person name="Liou J."/>
            <person name="Liu S."/>
            <person name="Hsing Y."/>
            <person name="Raghuvanshi S."/>
            <person name="Mohanty A."/>
            <person name="Bharti A.K."/>
            <person name="Gaur A."/>
            <person name="Gupta V."/>
            <person name="Kumar D."/>
            <person name="Ravi V."/>
            <person name="Vij S."/>
            <person name="Kapur A."/>
            <person name="Khurana P."/>
            <person name="Khurana P."/>
            <person name="Khurana J.P."/>
            <person name="Tyagi A.K."/>
            <person name="Gaikwad K."/>
            <person name="Singh A."/>
            <person name="Dalal V."/>
            <person name="Srivastava S."/>
            <person name="Dixit A."/>
            <person name="Pal A.K."/>
            <person name="Ghazi I.A."/>
            <person name="Yadav M."/>
            <person name="Pandit A."/>
            <person name="Bhargava A."/>
            <person name="Sureshbabu K."/>
            <person name="Batra K."/>
            <person name="Sharma T.R."/>
            <person name="Mohapatra T."/>
            <person name="Singh N.K."/>
            <person name="Messing J."/>
            <person name="Nelson A.B."/>
            <person name="Fuks G."/>
            <person name="Kavchok S."/>
            <person name="Keizer G."/>
            <person name="Linton E."/>
            <person name="Llaca V."/>
            <person name="Song R."/>
            <person name="Tanyolac B."/>
            <person name="Young S."/>
            <person name="Ho-Il K."/>
            <person name="Hahn J.H."/>
            <person name="Sangsakoo G."/>
            <person name="Vanavichit A."/>
            <person name="de Mattos Luiz.A.T."/>
            <person name="Zimmer P.D."/>
            <person name="Malone G."/>
            <person name="Dellagostin O."/>
            <person name="de Oliveira A.C."/>
            <person name="Bevan M."/>
            <person name="Bancroft I."/>
            <person name="Minx P."/>
            <person name="Cordum H."/>
            <person name="Wilson R."/>
            <person name="Cheng Z."/>
            <person name="Jin W."/>
            <person name="Jiang J."/>
            <person name="Leong S.A."/>
            <person name="Iwama H."/>
            <person name="Gojobori T."/>
            <person name="Itoh T."/>
            <person name="Niimura Y."/>
            <person name="Fujii Y."/>
            <person name="Habara T."/>
            <person name="Sakai H."/>
            <person name="Sato Y."/>
            <person name="Wilson G."/>
            <person name="Kumar K."/>
            <person name="McCouch S."/>
            <person name="Juretic N."/>
            <person name="Hoen D."/>
            <person name="Wright S."/>
            <person name="Bruskiewich R."/>
            <person name="Bureau T."/>
            <person name="Miyao A."/>
            <person name="Hirochika H."/>
            <person name="Nishikawa T."/>
            <person name="Kadowaki K."/>
            <person name="Sugiura M."/>
            <person name="Burr B."/>
            <person name="Sasaki T."/>
        </authorList>
    </citation>
    <scope>NUCLEOTIDE SEQUENCE [LARGE SCALE GENOMIC DNA]</scope>
    <source>
        <strain evidence="2">cv. Nipponbare</strain>
    </source>
</reference>
<sequence>GCTHSAFSLFAPDRCMLF</sequence>
<protein>
    <submittedName>
        <fullName evidence="1">Os01g0920400 protein</fullName>
    </submittedName>
</protein>
<reference evidence="1 2" key="2">
    <citation type="journal article" date="2013" name="Plant Cell Physiol.">
        <title>Rice Annotation Project Database (RAP-DB): an integrative and interactive database for rice genomics.</title>
        <authorList>
            <person name="Sakai H."/>
            <person name="Lee S.S."/>
            <person name="Tanaka T."/>
            <person name="Numa H."/>
            <person name="Kim J."/>
            <person name="Kawahara Y."/>
            <person name="Wakimoto H."/>
            <person name="Yang C.C."/>
            <person name="Iwamoto M."/>
            <person name="Abe T."/>
            <person name="Yamada Y."/>
            <person name="Muto A."/>
            <person name="Inokuchi H."/>
            <person name="Ikemura T."/>
            <person name="Matsumoto T."/>
            <person name="Sasaki T."/>
            <person name="Itoh T."/>
        </authorList>
    </citation>
    <scope>NUCLEOTIDE SEQUENCE [LARGE SCALE GENOMIC DNA]</scope>
    <source>
        <strain evidence="2">cv. Nipponbare</strain>
    </source>
</reference>